<dbReference type="Proteomes" id="UP000623608">
    <property type="component" value="Unassembled WGS sequence"/>
</dbReference>
<dbReference type="Gene3D" id="3.10.180.10">
    <property type="entry name" value="2,3-Dihydroxybiphenyl 1,2-Dioxygenase, domain 1"/>
    <property type="match status" value="1"/>
</dbReference>
<feature type="domain" description="VOC" evidence="2">
    <location>
        <begin position="125"/>
        <end position="251"/>
    </location>
</feature>
<dbReference type="RefSeq" id="WP_239147650.1">
    <property type="nucleotide sequence ID" value="NZ_BOMY01000033.1"/>
</dbReference>
<organism evidence="3 4">
    <name type="scientific">Paractinoplanes tereljensis</name>
    <dbReference type="NCBI Taxonomy" id="571912"/>
    <lineage>
        <taxon>Bacteria</taxon>
        <taxon>Bacillati</taxon>
        <taxon>Actinomycetota</taxon>
        <taxon>Actinomycetes</taxon>
        <taxon>Micromonosporales</taxon>
        <taxon>Micromonosporaceae</taxon>
        <taxon>Paractinoplanes</taxon>
    </lineage>
</organism>
<keyword evidence="4" id="KW-1185">Reference proteome</keyword>
<evidence type="ECO:0000256" key="1">
    <source>
        <dbReference type="SAM" id="Phobius"/>
    </source>
</evidence>
<dbReference type="SUPFAM" id="SSF54593">
    <property type="entry name" value="Glyoxalase/Bleomycin resistance protein/Dihydroxybiphenyl dioxygenase"/>
    <property type="match status" value="1"/>
</dbReference>
<sequence>MDLDVVAVVAIVVQLFVCWTAGLAMLAHALERGWFGGSGGGLTPLVVGTGVLLLPGGPVVAALPAVLRGWTTTAWTLALLGPAIAVVLGLWWLLSKLTESARGVQPWPPPGVRVAPPGPPPWFAGALPITFVPSTDLPRSRRFYAAVLGLHPSRTESYSAGESPAVWVTAGSAAIRITDVGADLRPQPFTVLGWQVDDLRAEIHTLVARGVTFIRLDGMDQDDDGVWTAPDGSGVAWFRDPDGNMLSLTGQRPRAA</sequence>
<keyword evidence="1" id="KW-0812">Transmembrane</keyword>
<keyword evidence="1" id="KW-1133">Transmembrane helix</keyword>
<dbReference type="InterPro" id="IPR004360">
    <property type="entry name" value="Glyas_Fos-R_dOase_dom"/>
</dbReference>
<comment type="caution">
    <text evidence="3">The sequence shown here is derived from an EMBL/GenBank/DDBJ whole genome shotgun (WGS) entry which is preliminary data.</text>
</comment>
<evidence type="ECO:0000313" key="3">
    <source>
        <dbReference type="EMBL" id="GIF22198.1"/>
    </source>
</evidence>
<feature type="transmembrane region" description="Helical" evidence="1">
    <location>
        <begin position="73"/>
        <end position="94"/>
    </location>
</feature>
<keyword evidence="1" id="KW-0472">Membrane</keyword>
<reference evidence="3" key="1">
    <citation type="submission" date="2021-01" db="EMBL/GenBank/DDBJ databases">
        <title>Whole genome shotgun sequence of Actinoplanes tereljensis NBRC 105297.</title>
        <authorList>
            <person name="Komaki H."/>
            <person name="Tamura T."/>
        </authorList>
    </citation>
    <scope>NUCLEOTIDE SEQUENCE</scope>
    <source>
        <strain evidence="3">NBRC 105297</strain>
    </source>
</reference>
<accession>A0A919NPZ5</accession>
<evidence type="ECO:0000259" key="2">
    <source>
        <dbReference type="PROSITE" id="PS51819"/>
    </source>
</evidence>
<dbReference type="AlphaFoldDB" id="A0A919NPZ5"/>
<dbReference type="InterPro" id="IPR029068">
    <property type="entry name" value="Glyas_Bleomycin-R_OHBP_Dase"/>
</dbReference>
<name>A0A919NPZ5_9ACTN</name>
<proteinExistence type="predicted"/>
<dbReference type="Pfam" id="PF00903">
    <property type="entry name" value="Glyoxalase"/>
    <property type="match status" value="1"/>
</dbReference>
<gene>
    <name evidence="3" type="ORF">Ate02nite_49280</name>
</gene>
<dbReference type="PROSITE" id="PS51819">
    <property type="entry name" value="VOC"/>
    <property type="match status" value="1"/>
</dbReference>
<dbReference type="EMBL" id="BOMY01000033">
    <property type="protein sequence ID" value="GIF22198.1"/>
    <property type="molecule type" value="Genomic_DNA"/>
</dbReference>
<feature type="transmembrane region" description="Helical" evidence="1">
    <location>
        <begin position="42"/>
        <end position="67"/>
    </location>
</feature>
<protein>
    <recommendedName>
        <fullName evidence="2">VOC domain-containing protein</fullName>
    </recommendedName>
</protein>
<feature type="transmembrane region" description="Helical" evidence="1">
    <location>
        <begin position="6"/>
        <end position="30"/>
    </location>
</feature>
<evidence type="ECO:0000313" key="4">
    <source>
        <dbReference type="Proteomes" id="UP000623608"/>
    </source>
</evidence>
<dbReference type="InterPro" id="IPR037523">
    <property type="entry name" value="VOC_core"/>
</dbReference>